<name>A0ABN9SM38_9DINO</name>
<organism evidence="2 3">
    <name type="scientific">Prorocentrum cordatum</name>
    <dbReference type="NCBI Taxonomy" id="2364126"/>
    <lineage>
        <taxon>Eukaryota</taxon>
        <taxon>Sar</taxon>
        <taxon>Alveolata</taxon>
        <taxon>Dinophyceae</taxon>
        <taxon>Prorocentrales</taxon>
        <taxon>Prorocentraceae</taxon>
        <taxon>Prorocentrum</taxon>
    </lineage>
</organism>
<accession>A0ABN9SM38</accession>
<feature type="region of interest" description="Disordered" evidence="1">
    <location>
        <begin position="128"/>
        <end position="148"/>
    </location>
</feature>
<protein>
    <submittedName>
        <fullName evidence="2">Uncharacterized protein</fullName>
    </submittedName>
</protein>
<sequence length="191" mass="20857">MAGEGADERPGHRCAQSRKLASEQARLSADGAIRRLSGQVYALQAELQSLHGCLEEVFGDAQLADRIFAHTPALRALLHGISPGREAVLRRNVALHADAKGCKVSTASPAALRSLQRSDRLEVRRKCAGHPHFQPNPPGRRCPSRARRPSATRGWSVASIEACEPQRCIEKVYRIRLGLPPKADLPRAQGR</sequence>
<dbReference type="Proteomes" id="UP001189429">
    <property type="component" value="Unassembled WGS sequence"/>
</dbReference>
<dbReference type="EMBL" id="CAUYUJ010011903">
    <property type="protein sequence ID" value="CAK0832859.1"/>
    <property type="molecule type" value="Genomic_DNA"/>
</dbReference>
<evidence type="ECO:0000313" key="3">
    <source>
        <dbReference type="Proteomes" id="UP001189429"/>
    </source>
</evidence>
<reference evidence="2" key="1">
    <citation type="submission" date="2023-10" db="EMBL/GenBank/DDBJ databases">
        <authorList>
            <person name="Chen Y."/>
            <person name="Shah S."/>
            <person name="Dougan E. K."/>
            <person name="Thang M."/>
            <person name="Chan C."/>
        </authorList>
    </citation>
    <scope>NUCLEOTIDE SEQUENCE [LARGE SCALE GENOMIC DNA]</scope>
</reference>
<proteinExistence type="predicted"/>
<gene>
    <name evidence="2" type="ORF">PCOR1329_LOCUS30737</name>
</gene>
<evidence type="ECO:0000313" key="2">
    <source>
        <dbReference type="EMBL" id="CAK0832859.1"/>
    </source>
</evidence>
<evidence type="ECO:0000256" key="1">
    <source>
        <dbReference type="SAM" id="MobiDB-lite"/>
    </source>
</evidence>
<comment type="caution">
    <text evidence="2">The sequence shown here is derived from an EMBL/GenBank/DDBJ whole genome shotgun (WGS) entry which is preliminary data.</text>
</comment>
<keyword evidence="3" id="KW-1185">Reference proteome</keyword>